<sequence length="291" mass="31430">MRRRSELGARRLAGALCGLALVTLGGCDRVAGLFSRDAEAGLPQFQRAVDDQAEIRVAGISAQNRRYGYRLRRTGGLSLIGGRFVDVKYGVGIDGSGLKAREGEASLIRDLSVKGWKRFDAYGAAVTVAAAGPVYIANLHADMGHGPSTNYKQWNIDGVALERGGPLAVTMLRDAEIHNVTDALIDAKHRAVVDNLRGGNALHLLKVWRDEGEIVIANSDLSLGLGRHFIELIGGARVSAYNCRWRLPDGTVYTRLADIPDRYISLNRGAKRDQLVDLDADPLAGLPFFAG</sequence>
<dbReference type="EMBL" id="JAEHHL010000001">
    <property type="protein sequence ID" value="MBK0397843.1"/>
    <property type="molecule type" value="Genomic_DNA"/>
</dbReference>
<protein>
    <recommendedName>
        <fullName evidence="3">Lipoprotein</fullName>
    </recommendedName>
</protein>
<reference evidence="1" key="1">
    <citation type="submission" date="2020-12" db="EMBL/GenBank/DDBJ databases">
        <title>Bacterial taxonomy.</title>
        <authorList>
            <person name="Pan X."/>
        </authorList>
    </citation>
    <scope>NUCLEOTIDE SEQUENCE</scope>
    <source>
        <strain evidence="1">M0105</strain>
    </source>
</reference>
<keyword evidence="2" id="KW-1185">Reference proteome</keyword>
<evidence type="ECO:0000313" key="2">
    <source>
        <dbReference type="Proteomes" id="UP000655420"/>
    </source>
</evidence>
<organism evidence="1 2">
    <name type="scientific">Thermohalobaculum xanthum</name>
    <dbReference type="NCBI Taxonomy" id="2753746"/>
    <lineage>
        <taxon>Bacteria</taxon>
        <taxon>Pseudomonadati</taxon>
        <taxon>Pseudomonadota</taxon>
        <taxon>Alphaproteobacteria</taxon>
        <taxon>Rhodobacterales</taxon>
        <taxon>Paracoccaceae</taxon>
        <taxon>Thermohalobaculum</taxon>
    </lineage>
</organism>
<dbReference type="RefSeq" id="WP_200606072.1">
    <property type="nucleotide sequence ID" value="NZ_JAEHHL010000001.1"/>
</dbReference>
<comment type="caution">
    <text evidence="1">The sequence shown here is derived from an EMBL/GenBank/DDBJ whole genome shotgun (WGS) entry which is preliminary data.</text>
</comment>
<proteinExistence type="predicted"/>
<gene>
    <name evidence="1" type="ORF">H0I76_01455</name>
</gene>
<dbReference type="Proteomes" id="UP000655420">
    <property type="component" value="Unassembled WGS sequence"/>
</dbReference>
<accession>A0A8J7SAA1</accession>
<name>A0A8J7SAA1_9RHOB</name>
<evidence type="ECO:0008006" key="3">
    <source>
        <dbReference type="Google" id="ProtNLM"/>
    </source>
</evidence>
<evidence type="ECO:0000313" key="1">
    <source>
        <dbReference type="EMBL" id="MBK0397843.1"/>
    </source>
</evidence>
<dbReference type="PROSITE" id="PS51257">
    <property type="entry name" value="PROKAR_LIPOPROTEIN"/>
    <property type="match status" value="1"/>
</dbReference>
<dbReference type="AlphaFoldDB" id="A0A8J7SAA1"/>